<dbReference type="EMBL" id="KB577554">
    <property type="protein sequence ID" value="EMP26625.1"/>
    <property type="molecule type" value="Genomic_DNA"/>
</dbReference>
<reference evidence="2" key="1">
    <citation type="journal article" date="2013" name="Nat. Genet.">
        <title>The draft genomes of soft-shell turtle and green sea turtle yield insights into the development and evolution of the turtle-specific body plan.</title>
        <authorList>
            <person name="Wang Z."/>
            <person name="Pascual-Anaya J."/>
            <person name="Zadissa A."/>
            <person name="Li W."/>
            <person name="Niimura Y."/>
            <person name="Huang Z."/>
            <person name="Li C."/>
            <person name="White S."/>
            <person name="Xiong Z."/>
            <person name="Fang D."/>
            <person name="Wang B."/>
            <person name="Ming Y."/>
            <person name="Chen Y."/>
            <person name="Zheng Y."/>
            <person name="Kuraku S."/>
            <person name="Pignatelli M."/>
            <person name="Herrero J."/>
            <person name="Beal K."/>
            <person name="Nozawa M."/>
            <person name="Li Q."/>
            <person name="Wang J."/>
            <person name="Zhang H."/>
            <person name="Yu L."/>
            <person name="Shigenobu S."/>
            <person name="Wang J."/>
            <person name="Liu J."/>
            <person name="Flicek P."/>
            <person name="Searle S."/>
            <person name="Wang J."/>
            <person name="Kuratani S."/>
            <person name="Yin Y."/>
            <person name="Aken B."/>
            <person name="Zhang G."/>
            <person name="Irie N."/>
        </authorList>
    </citation>
    <scope>NUCLEOTIDE SEQUENCE [LARGE SCALE GENOMIC DNA]</scope>
</reference>
<dbReference type="Proteomes" id="UP000031443">
    <property type="component" value="Unassembled WGS sequence"/>
</dbReference>
<protein>
    <submittedName>
        <fullName evidence="1">Uncharacterized protein</fullName>
    </submittedName>
</protein>
<evidence type="ECO:0000313" key="1">
    <source>
        <dbReference type="EMBL" id="EMP26625.1"/>
    </source>
</evidence>
<accession>M7AUG2</accession>
<name>M7AUG2_CHEMY</name>
<gene>
    <name evidence="1" type="ORF">UY3_16312</name>
</gene>
<sequence>MGNPMLSGTPSPSCSTDLSEDENTTLIRYFFKSDFCYDIYKKTFNKRRQAKVCNLHPCNSLK</sequence>
<evidence type="ECO:0000313" key="2">
    <source>
        <dbReference type="Proteomes" id="UP000031443"/>
    </source>
</evidence>
<proteinExistence type="predicted"/>
<keyword evidence="2" id="KW-1185">Reference proteome</keyword>
<dbReference type="AlphaFoldDB" id="M7AUG2"/>
<organism evidence="1 2">
    <name type="scientific">Chelonia mydas</name>
    <name type="common">Green sea-turtle</name>
    <name type="synonym">Chelonia agassizi</name>
    <dbReference type="NCBI Taxonomy" id="8469"/>
    <lineage>
        <taxon>Eukaryota</taxon>
        <taxon>Metazoa</taxon>
        <taxon>Chordata</taxon>
        <taxon>Craniata</taxon>
        <taxon>Vertebrata</taxon>
        <taxon>Euteleostomi</taxon>
        <taxon>Archelosauria</taxon>
        <taxon>Testudinata</taxon>
        <taxon>Testudines</taxon>
        <taxon>Cryptodira</taxon>
        <taxon>Durocryptodira</taxon>
        <taxon>Americhelydia</taxon>
        <taxon>Chelonioidea</taxon>
        <taxon>Cheloniidae</taxon>
        <taxon>Chelonia</taxon>
    </lineage>
</organism>